<comment type="function">
    <text evidence="10">IGPS catalyzes the conversion of PRFAR and glutamine to IGP, AICAR and glutamate. The HisH subunit catalyzes the hydrolysis of glutamine to glutamate and ammonia as part of the synthesis of IGP and AICAR. The resulting ammonia molecule is channeled to the active site of HisF.</text>
</comment>
<dbReference type="EMBL" id="CP121671">
    <property type="protein sequence ID" value="WFT73732.1"/>
    <property type="molecule type" value="Genomic_DNA"/>
</dbReference>
<dbReference type="HAMAP" id="MF_00278">
    <property type="entry name" value="HisH"/>
    <property type="match status" value="1"/>
</dbReference>
<dbReference type="InterPro" id="IPR029062">
    <property type="entry name" value="Class_I_gatase-like"/>
</dbReference>
<keyword evidence="4 10" id="KW-0378">Hydrolase</keyword>
<comment type="pathway">
    <text evidence="1 10">Amino-acid biosynthesis; L-histidine biosynthesis; L-histidine from 5-phospho-alpha-D-ribose 1-diphosphate: step 5/9.</text>
</comment>
<dbReference type="PANTHER" id="PTHR42701">
    <property type="entry name" value="IMIDAZOLE GLYCEROL PHOSPHATE SYNTHASE SUBUNIT HISH"/>
    <property type="match status" value="1"/>
</dbReference>
<comment type="subunit">
    <text evidence="2 10">Heterodimer of HisH and HisF.</text>
</comment>
<dbReference type="Gene3D" id="3.40.50.880">
    <property type="match status" value="1"/>
</dbReference>
<dbReference type="InterPro" id="IPR010139">
    <property type="entry name" value="Imidazole-glycPsynth_HisH"/>
</dbReference>
<evidence type="ECO:0000256" key="9">
    <source>
        <dbReference type="ARBA" id="ARBA00049534"/>
    </source>
</evidence>
<organism evidence="12 13">
    <name type="scientific">Halobacillus naozhouensis</name>
    <dbReference type="NCBI Taxonomy" id="554880"/>
    <lineage>
        <taxon>Bacteria</taxon>
        <taxon>Bacillati</taxon>
        <taxon>Bacillota</taxon>
        <taxon>Bacilli</taxon>
        <taxon>Bacillales</taxon>
        <taxon>Bacillaceae</taxon>
        <taxon>Halobacillus</taxon>
    </lineage>
</organism>
<keyword evidence="3 10" id="KW-0028">Amino-acid biosynthesis</keyword>
<feature type="active site" evidence="10">
    <location>
        <position position="187"/>
    </location>
</feature>
<evidence type="ECO:0000256" key="8">
    <source>
        <dbReference type="ARBA" id="ARBA00047838"/>
    </source>
</evidence>
<accession>A0ABY8IV96</accession>
<evidence type="ECO:0000313" key="13">
    <source>
        <dbReference type="Proteomes" id="UP001221597"/>
    </source>
</evidence>
<reference evidence="12 13" key="1">
    <citation type="submission" date="2023-04" db="EMBL/GenBank/DDBJ databases">
        <title>Genome sequence of Halobacillus naozhouensis KACC 21980.</title>
        <authorList>
            <person name="Kim S."/>
            <person name="Heo J."/>
            <person name="Kwon S.-W."/>
        </authorList>
    </citation>
    <scope>NUCLEOTIDE SEQUENCE [LARGE SCALE GENOMIC DNA]</scope>
    <source>
        <strain evidence="12 13">KCTC 13234</strain>
    </source>
</reference>
<dbReference type="SUPFAM" id="SSF52317">
    <property type="entry name" value="Class I glutamine amidotransferase-like"/>
    <property type="match status" value="1"/>
</dbReference>
<protein>
    <recommendedName>
        <fullName evidence="10">Imidazole glycerol phosphate synthase subunit HisH</fullName>
        <ecNumber evidence="10">4.3.2.10</ecNumber>
    </recommendedName>
    <alternativeName>
        <fullName evidence="10">IGP synthase glutaminase subunit</fullName>
        <ecNumber evidence="10">3.5.1.2</ecNumber>
    </alternativeName>
    <alternativeName>
        <fullName evidence="10">IGP synthase subunit HisH</fullName>
    </alternativeName>
    <alternativeName>
        <fullName evidence="10">ImGP synthase subunit HisH</fullName>
        <shortName evidence="10">IGPS subunit HisH</shortName>
    </alternativeName>
</protein>
<dbReference type="NCBIfam" id="TIGR01855">
    <property type="entry name" value="IMP_synth_hisH"/>
    <property type="match status" value="1"/>
</dbReference>
<evidence type="ECO:0000259" key="11">
    <source>
        <dbReference type="Pfam" id="PF00117"/>
    </source>
</evidence>
<evidence type="ECO:0000313" key="12">
    <source>
        <dbReference type="EMBL" id="WFT73732.1"/>
    </source>
</evidence>
<evidence type="ECO:0000256" key="2">
    <source>
        <dbReference type="ARBA" id="ARBA00011152"/>
    </source>
</evidence>
<evidence type="ECO:0000256" key="5">
    <source>
        <dbReference type="ARBA" id="ARBA00022962"/>
    </source>
</evidence>
<evidence type="ECO:0000256" key="7">
    <source>
        <dbReference type="ARBA" id="ARBA00023239"/>
    </source>
</evidence>
<keyword evidence="7 10" id="KW-0456">Lyase</keyword>
<keyword evidence="5 10" id="KW-0315">Glutamine amidotransferase</keyword>
<gene>
    <name evidence="10 12" type="primary">hisH</name>
    <name evidence="12" type="ORF">P9989_15335</name>
</gene>
<dbReference type="PROSITE" id="PS51273">
    <property type="entry name" value="GATASE_TYPE_1"/>
    <property type="match status" value="1"/>
</dbReference>
<dbReference type="Pfam" id="PF00117">
    <property type="entry name" value="GATase"/>
    <property type="match status" value="1"/>
</dbReference>
<keyword evidence="13" id="KW-1185">Reference proteome</keyword>
<dbReference type="InterPro" id="IPR017926">
    <property type="entry name" value="GATASE"/>
</dbReference>
<dbReference type="EC" id="4.3.2.10" evidence="10"/>
<feature type="active site" description="Nucleophile" evidence="10">
    <location>
        <position position="79"/>
    </location>
</feature>
<dbReference type="EC" id="3.5.1.2" evidence="10"/>
<comment type="subcellular location">
    <subcellularLocation>
        <location evidence="10">Cytoplasm</location>
    </subcellularLocation>
</comment>
<comment type="catalytic activity">
    <reaction evidence="9 10">
        <text>L-glutamine + H2O = L-glutamate + NH4(+)</text>
        <dbReference type="Rhea" id="RHEA:15889"/>
        <dbReference type="ChEBI" id="CHEBI:15377"/>
        <dbReference type="ChEBI" id="CHEBI:28938"/>
        <dbReference type="ChEBI" id="CHEBI:29985"/>
        <dbReference type="ChEBI" id="CHEBI:58359"/>
        <dbReference type="EC" id="3.5.1.2"/>
    </reaction>
</comment>
<evidence type="ECO:0000256" key="10">
    <source>
        <dbReference type="HAMAP-Rule" id="MF_00278"/>
    </source>
</evidence>
<name>A0ABY8IV96_9BACI</name>
<evidence type="ECO:0000256" key="4">
    <source>
        <dbReference type="ARBA" id="ARBA00022801"/>
    </source>
</evidence>
<dbReference type="Proteomes" id="UP001221597">
    <property type="component" value="Chromosome"/>
</dbReference>
<feature type="active site" evidence="10">
    <location>
        <position position="189"/>
    </location>
</feature>
<dbReference type="GO" id="GO:0016829">
    <property type="term" value="F:lyase activity"/>
    <property type="evidence" value="ECO:0007669"/>
    <property type="project" value="UniProtKB-KW"/>
</dbReference>
<sequence>MIGIIDYGMGNLFSVSKALERLEVPYKIGDQPSKLENCHGYILPGVGAFPDAMKALHEHQFIDFIKRKVDKGVPLYGICLGMQLLFEESEEGGSTAGLGLFPGKIKRFTGLDHQGTSYKVPHMGWNQLMIHQLDRPILAKVEEEFVYFVHSYVVQTEESSLLYATADYHMAVPAIVGRDNLVASQFHPEKSGRAGMQLLENFCKQMVHSKEHV</sequence>
<dbReference type="PANTHER" id="PTHR42701:SF1">
    <property type="entry name" value="IMIDAZOLE GLYCEROL PHOSPHATE SYNTHASE SUBUNIT HISH"/>
    <property type="match status" value="1"/>
</dbReference>
<feature type="domain" description="Glutamine amidotransferase" evidence="11">
    <location>
        <begin position="4"/>
        <end position="205"/>
    </location>
</feature>
<dbReference type="RefSeq" id="WP_283075739.1">
    <property type="nucleotide sequence ID" value="NZ_CP121671.1"/>
</dbReference>
<proteinExistence type="inferred from homology"/>
<keyword evidence="6 10" id="KW-0368">Histidine biosynthesis</keyword>
<dbReference type="PIRSF" id="PIRSF000495">
    <property type="entry name" value="Amidotransf_hisH"/>
    <property type="match status" value="1"/>
</dbReference>
<evidence type="ECO:0000256" key="1">
    <source>
        <dbReference type="ARBA" id="ARBA00005091"/>
    </source>
</evidence>
<evidence type="ECO:0000256" key="6">
    <source>
        <dbReference type="ARBA" id="ARBA00023102"/>
    </source>
</evidence>
<keyword evidence="10" id="KW-0963">Cytoplasm</keyword>
<comment type="catalytic activity">
    <reaction evidence="8 10">
        <text>5-[(5-phospho-1-deoxy-D-ribulos-1-ylimino)methylamino]-1-(5-phospho-beta-D-ribosyl)imidazole-4-carboxamide + L-glutamine = D-erythro-1-(imidazol-4-yl)glycerol 3-phosphate + 5-amino-1-(5-phospho-beta-D-ribosyl)imidazole-4-carboxamide + L-glutamate + H(+)</text>
        <dbReference type="Rhea" id="RHEA:24793"/>
        <dbReference type="ChEBI" id="CHEBI:15378"/>
        <dbReference type="ChEBI" id="CHEBI:29985"/>
        <dbReference type="ChEBI" id="CHEBI:58278"/>
        <dbReference type="ChEBI" id="CHEBI:58359"/>
        <dbReference type="ChEBI" id="CHEBI:58475"/>
        <dbReference type="ChEBI" id="CHEBI:58525"/>
        <dbReference type="EC" id="4.3.2.10"/>
    </reaction>
</comment>
<dbReference type="CDD" id="cd01748">
    <property type="entry name" value="GATase1_IGP_Synthase"/>
    <property type="match status" value="1"/>
</dbReference>
<evidence type="ECO:0000256" key="3">
    <source>
        <dbReference type="ARBA" id="ARBA00022605"/>
    </source>
</evidence>